<reference evidence="12" key="1">
    <citation type="journal article" date="2016" name="Nature">
        <title>The genome of the seagrass Zostera marina reveals angiosperm adaptation to the sea.</title>
        <authorList>
            <person name="Olsen J.L."/>
            <person name="Rouze P."/>
            <person name="Verhelst B."/>
            <person name="Lin Y.-C."/>
            <person name="Bayer T."/>
            <person name="Collen J."/>
            <person name="Dattolo E."/>
            <person name="De Paoli E."/>
            <person name="Dittami S."/>
            <person name="Maumus F."/>
            <person name="Michel G."/>
            <person name="Kersting A."/>
            <person name="Lauritano C."/>
            <person name="Lohaus R."/>
            <person name="Toepel M."/>
            <person name="Tonon T."/>
            <person name="Vanneste K."/>
            <person name="Amirebrahimi M."/>
            <person name="Brakel J."/>
            <person name="Bostroem C."/>
            <person name="Chovatia M."/>
            <person name="Grimwood J."/>
            <person name="Jenkins J.W."/>
            <person name="Jueterbock A."/>
            <person name="Mraz A."/>
            <person name="Stam W.T."/>
            <person name="Tice H."/>
            <person name="Bornberg-Bauer E."/>
            <person name="Green P.J."/>
            <person name="Pearson G.A."/>
            <person name="Procaccini G."/>
            <person name="Duarte C.M."/>
            <person name="Schmutz J."/>
            <person name="Reusch T.B.H."/>
            <person name="Van de Peer Y."/>
        </authorList>
    </citation>
    <scope>NUCLEOTIDE SEQUENCE [LARGE SCALE GENOMIC DNA]</scope>
    <source>
        <strain evidence="12">cv. Finnish</strain>
    </source>
</reference>
<evidence type="ECO:0000313" key="11">
    <source>
        <dbReference type="EMBL" id="KMZ68756.1"/>
    </source>
</evidence>
<feature type="chain" id="PRO_5005527740" description="Polygalacturonase, family GH28" evidence="10">
    <location>
        <begin position="20"/>
        <end position="400"/>
    </location>
</feature>
<dbReference type="PANTHER" id="PTHR31375">
    <property type="match status" value="1"/>
</dbReference>
<comment type="subcellular location">
    <subcellularLocation>
        <location evidence="1">Secreted</location>
        <location evidence="1">Cell wall</location>
    </subcellularLocation>
</comment>
<evidence type="ECO:0000256" key="10">
    <source>
        <dbReference type="SAM" id="SignalP"/>
    </source>
</evidence>
<comment type="similarity">
    <text evidence="2 9">Belongs to the glycosyl hydrolase 28 family.</text>
</comment>
<evidence type="ECO:0000256" key="7">
    <source>
        <dbReference type="ARBA" id="ARBA00023316"/>
    </source>
</evidence>
<dbReference type="GO" id="GO:0071555">
    <property type="term" value="P:cell wall organization"/>
    <property type="evidence" value="ECO:0007669"/>
    <property type="project" value="UniProtKB-KW"/>
</dbReference>
<dbReference type="InterPro" id="IPR000743">
    <property type="entry name" value="Glyco_hydro_28"/>
</dbReference>
<keyword evidence="7" id="KW-0961">Cell wall biogenesis/degradation</keyword>
<dbReference type="GO" id="GO:0004650">
    <property type="term" value="F:polygalacturonase activity"/>
    <property type="evidence" value="ECO:0007669"/>
    <property type="project" value="InterPro"/>
</dbReference>
<evidence type="ECO:0000256" key="1">
    <source>
        <dbReference type="ARBA" id="ARBA00004191"/>
    </source>
</evidence>
<dbReference type="GO" id="GO:0005975">
    <property type="term" value="P:carbohydrate metabolic process"/>
    <property type="evidence" value="ECO:0007669"/>
    <property type="project" value="InterPro"/>
</dbReference>
<dbReference type="InterPro" id="IPR012334">
    <property type="entry name" value="Pectin_lyas_fold"/>
</dbReference>
<dbReference type="EMBL" id="LFYR01000811">
    <property type="protein sequence ID" value="KMZ68756.1"/>
    <property type="molecule type" value="Genomic_DNA"/>
</dbReference>
<keyword evidence="10" id="KW-0732">Signal</keyword>
<evidence type="ECO:0000256" key="6">
    <source>
        <dbReference type="ARBA" id="ARBA00023295"/>
    </source>
</evidence>
<evidence type="ECO:0000256" key="9">
    <source>
        <dbReference type="RuleBase" id="RU361169"/>
    </source>
</evidence>
<evidence type="ECO:0000313" key="12">
    <source>
        <dbReference type="Proteomes" id="UP000036987"/>
    </source>
</evidence>
<accession>A0A0K9PIJ2</accession>
<dbReference type="OMA" id="SHMAING"/>
<evidence type="ECO:0000256" key="4">
    <source>
        <dbReference type="ARBA" id="ARBA00022525"/>
    </source>
</evidence>
<dbReference type="InterPro" id="IPR006626">
    <property type="entry name" value="PbH1"/>
</dbReference>
<dbReference type="AlphaFoldDB" id="A0A0K9PIJ2"/>
<name>A0A0K9PIJ2_ZOSMR</name>
<keyword evidence="6 9" id="KW-0326">Glycosidase</keyword>
<protein>
    <recommendedName>
        <fullName evidence="13">Polygalacturonase, family GH28</fullName>
    </recommendedName>
</protein>
<evidence type="ECO:0000256" key="2">
    <source>
        <dbReference type="ARBA" id="ARBA00008834"/>
    </source>
</evidence>
<evidence type="ECO:0000256" key="3">
    <source>
        <dbReference type="ARBA" id="ARBA00022512"/>
    </source>
</evidence>
<sequence length="400" mass="44214">MITHILVLLLFQFSLLSFAQQIYNVVDFGADNGGNVDSTNAFGEAWHSTCSSNTSSVLLVPNGEFLLRPYIFSGPCQSEKVEVRIEGTIVAPINDNEIENSEYWIKFDQIDGLEIYGGTIDARTDDVWKCKRSGGNCPHGSRVSKVFDDYSLDISGKNIKIVGLTSMNSNQQHIMIHKCEGVEVSDVHILAPENSPNTDGIHVMKSSNVRIIETSIKTGDDCISIGHGTRGLHIQNIECGPGHGISIGSLGYYEWRREEVQDITVDGAVIKGAQNGLRIKTVAKDNHGFVAGIFYNNITMVDVFNPIVIDQNYCPHNSCYSYERVPSGIEIRNIRFSNIKGTSASEYAMKFDCSQNNPCKDVHLYNVHLIQGTQLKKRVQSNCNNVIQSESTGCDPTSCF</sequence>
<keyword evidence="5 9" id="KW-0378">Hydrolase</keyword>
<dbReference type="PROSITE" id="PS00502">
    <property type="entry name" value="POLYGALACTURONASE"/>
    <property type="match status" value="1"/>
</dbReference>
<feature type="active site" evidence="8">
    <location>
        <position position="243"/>
    </location>
</feature>
<proteinExistence type="inferred from homology"/>
<feature type="signal peptide" evidence="10">
    <location>
        <begin position="1"/>
        <end position="19"/>
    </location>
</feature>
<dbReference type="SMART" id="SM00710">
    <property type="entry name" value="PbH1"/>
    <property type="match status" value="5"/>
</dbReference>
<comment type="caution">
    <text evidence="11">The sequence shown here is derived from an EMBL/GenBank/DDBJ whole genome shotgun (WGS) entry which is preliminary data.</text>
</comment>
<gene>
    <name evidence="11" type="ORF">ZOSMA_22G00430</name>
</gene>
<dbReference type="STRING" id="29655.A0A0K9PIJ2"/>
<organism evidence="11 12">
    <name type="scientific">Zostera marina</name>
    <name type="common">Eelgrass</name>
    <dbReference type="NCBI Taxonomy" id="29655"/>
    <lineage>
        <taxon>Eukaryota</taxon>
        <taxon>Viridiplantae</taxon>
        <taxon>Streptophyta</taxon>
        <taxon>Embryophyta</taxon>
        <taxon>Tracheophyta</taxon>
        <taxon>Spermatophyta</taxon>
        <taxon>Magnoliopsida</taxon>
        <taxon>Liliopsida</taxon>
        <taxon>Zosteraceae</taxon>
        <taxon>Zostera</taxon>
    </lineage>
</organism>
<dbReference type="OrthoDB" id="187139at2759"/>
<dbReference type="Proteomes" id="UP000036987">
    <property type="component" value="Unassembled WGS sequence"/>
</dbReference>
<evidence type="ECO:0008006" key="13">
    <source>
        <dbReference type="Google" id="ProtNLM"/>
    </source>
</evidence>
<keyword evidence="12" id="KW-1185">Reference proteome</keyword>
<keyword evidence="4" id="KW-0964">Secreted</keyword>
<dbReference type="InterPro" id="IPR011050">
    <property type="entry name" value="Pectin_lyase_fold/virulence"/>
</dbReference>
<evidence type="ECO:0000256" key="8">
    <source>
        <dbReference type="PROSITE-ProRule" id="PRU10052"/>
    </source>
</evidence>
<evidence type="ECO:0000256" key="5">
    <source>
        <dbReference type="ARBA" id="ARBA00022801"/>
    </source>
</evidence>
<dbReference type="Pfam" id="PF00295">
    <property type="entry name" value="Glyco_hydro_28"/>
    <property type="match status" value="1"/>
</dbReference>
<dbReference type="SUPFAM" id="SSF51126">
    <property type="entry name" value="Pectin lyase-like"/>
    <property type="match status" value="1"/>
</dbReference>
<dbReference type="Gene3D" id="2.160.20.10">
    <property type="entry name" value="Single-stranded right-handed beta-helix, Pectin lyase-like"/>
    <property type="match status" value="1"/>
</dbReference>
<keyword evidence="3" id="KW-0134">Cell wall</keyword>